<dbReference type="AlphaFoldDB" id="A0A1G1YML9"/>
<evidence type="ECO:0000313" key="2">
    <source>
        <dbReference type="Proteomes" id="UP000178501"/>
    </source>
</evidence>
<dbReference type="Proteomes" id="UP000178501">
    <property type="component" value="Unassembled WGS sequence"/>
</dbReference>
<evidence type="ECO:0000313" key="1">
    <source>
        <dbReference type="EMBL" id="OGY52687.1"/>
    </source>
</evidence>
<gene>
    <name evidence="1" type="ORF">A3J65_00265</name>
</gene>
<protein>
    <submittedName>
        <fullName evidence="1">Uncharacterized protein</fullName>
    </submittedName>
</protein>
<organism evidence="1 2">
    <name type="scientific">Candidatus Buchananbacteria bacterium RIFCSPHIGHO2_02_FULL_45_11b</name>
    <dbReference type="NCBI Taxonomy" id="1797541"/>
    <lineage>
        <taxon>Bacteria</taxon>
        <taxon>Candidatus Buchananiibacteriota</taxon>
    </lineage>
</organism>
<dbReference type="EMBL" id="MHIK01000003">
    <property type="protein sequence ID" value="OGY52687.1"/>
    <property type="molecule type" value="Genomic_DNA"/>
</dbReference>
<reference evidence="1 2" key="1">
    <citation type="journal article" date="2016" name="Nat. Commun.">
        <title>Thousands of microbial genomes shed light on interconnected biogeochemical processes in an aquifer system.</title>
        <authorList>
            <person name="Anantharaman K."/>
            <person name="Brown C.T."/>
            <person name="Hug L.A."/>
            <person name="Sharon I."/>
            <person name="Castelle C.J."/>
            <person name="Probst A.J."/>
            <person name="Thomas B.C."/>
            <person name="Singh A."/>
            <person name="Wilkins M.J."/>
            <person name="Karaoz U."/>
            <person name="Brodie E.L."/>
            <person name="Williams K.H."/>
            <person name="Hubbard S.S."/>
            <person name="Banfield J.F."/>
        </authorList>
    </citation>
    <scope>NUCLEOTIDE SEQUENCE [LARGE SCALE GENOMIC DNA]</scope>
</reference>
<sequence>MLEEDKKKEMATFAELGIDLPPRRIRPDEAEKRAMPPAVKDAWYAEIMAIEKKVREVCALLRQTRNKPMTELPAGVAKKVLANLWQNLNLLEEAERSLNRLASGRFGRIENCGAKIEEMMSMKEPWTVEDLKKRNDQAGSGN</sequence>
<proteinExistence type="predicted"/>
<accession>A0A1G1YML9</accession>
<comment type="caution">
    <text evidence="1">The sequence shown here is derived from an EMBL/GenBank/DDBJ whole genome shotgun (WGS) entry which is preliminary data.</text>
</comment>
<name>A0A1G1YML9_9BACT</name>